<keyword evidence="4" id="KW-1133">Transmembrane helix</keyword>
<dbReference type="Pfam" id="PF00400">
    <property type="entry name" value="WD40"/>
    <property type="match status" value="3"/>
</dbReference>
<dbReference type="PROSITE" id="PS00678">
    <property type="entry name" value="WD_REPEATS_1"/>
    <property type="match status" value="1"/>
</dbReference>
<dbReference type="Pfam" id="PF13676">
    <property type="entry name" value="TIR_2"/>
    <property type="match status" value="1"/>
</dbReference>
<dbReference type="InterPro" id="IPR015943">
    <property type="entry name" value="WD40/YVTN_repeat-like_dom_sf"/>
</dbReference>
<dbReference type="InterPro" id="IPR001680">
    <property type="entry name" value="WD40_rpt"/>
</dbReference>
<feature type="transmembrane region" description="Helical" evidence="4">
    <location>
        <begin position="186"/>
        <end position="206"/>
    </location>
</feature>
<keyword evidence="7" id="KW-1185">Reference proteome</keyword>
<dbReference type="SUPFAM" id="SSF82171">
    <property type="entry name" value="DPP6 N-terminal domain-like"/>
    <property type="match status" value="1"/>
</dbReference>
<dbReference type="InterPro" id="IPR035897">
    <property type="entry name" value="Toll_tir_struct_dom_sf"/>
</dbReference>
<keyword evidence="4" id="KW-0472">Membrane</keyword>
<name>I8TBT8_9GAMM</name>
<dbReference type="InterPro" id="IPR019775">
    <property type="entry name" value="WD40_repeat_CS"/>
</dbReference>
<dbReference type="PANTHER" id="PTHR19879">
    <property type="entry name" value="TRANSCRIPTION INITIATION FACTOR TFIID"/>
    <property type="match status" value="1"/>
</dbReference>
<organism evidence="6 7">
    <name type="scientific">Hydrocarboniphaga effusa AP103</name>
    <dbReference type="NCBI Taxonomy" id="1172194"/>
    <lineage>
        <taxon>Bacteria</taxon>
        <taxon>Pseudomonadati</taxon>
        <taxon>Pseudomonadota</taxon>
        <taxon>Gammaproteobacteria</taxon>
        <taxon>Nevskiales</taxon>
        <taxon>Nevskiaceae</taxon>
        <taxon>Hydrocarboniphaga</taxon>
    </lineage>
</organism>
<evidence type="ECO:0000256" key="1">
    <source>
        <dbReference type="ARBA" id="ARBA00022574"/>
    </source>
</evidence>
<dbReference type="InterPro" id="IPR000157">
    <property type="entry name" value="TIR_dom"/>
</dbReference>
<feature type="domain" description="TIR" evidence="5">
    <location>
        <begin position="9"/>
        <end position="186"/>
    </location>
</feature>
<keyword evidence="4" id="KW-0812">Transmembrane</keyword>
<dbReference type="SMART" id="SM00320">
    <property type="entry name" value="WD40"/>
    <property type="match status" value="9"/>
</dbReference>
<dbReference type="SUPFAM" id="SSF69322">
    <property type="entry name" value="Tricorn protease domain 2"/>
    <property type="match status" value="1"/>
</dbReference>
<gene>
    <name evidence="6" type="ORF">WQQ_14920</name>
</gene>
<accession>I8TBT8</accession>
<feature type="repeat" description="WD" evidence="3">
    <location>
        <begin position="872"/>
        <end position="907"/>
    </location>
</feature>
<evidence type="ECO:0000259" key="5">
    <source>
        <dbReference type="PROSITE" id="PS50104"/>
    </source>
</evidence>
<dbReference type="SUPFAM" id="SSF52200">
    <property type="entry name" value="Toll/Interleukin receptor TIR domain"/>
    <property type="match status" value="1"/>
</dbReference>
<dbReference type="GO" id="GO:0007165">
    <property type="term" value="P:signal transduction"/>
    <property type="evidence" value="ECO:0007669"/>
    <property type="project" value="InterPro"/>
</dbReference>
<evidence type="ECO:0000313" key="7">
    <source>
        <dbReference type="Proteomes" id="UP000003704"/>
    </source>
</evidence>
<keyword evidence="1 3" id="KW-0853">WD repeat</keyword>
<dbReference type="PROSITE" id="PS50104">
    <property type="entry name" value="TIR"/>
    <property type="match status" value="1"/>
</dbReference>
<protein>
    <recommendedName>
        <fullName evidence="5">TIR domain-containing protein</fullName>
    </recommendedName>
</protein>
<dbReference type="PANTHER" id="PTHR19879:SF9">
    <property type="entry name" value="TRANSCRIPTION INITIATION FACTOR TFIID SUBUNIT 5"/>
    <property type="match status" value="1"/>
</dbReference>
<keyword evidence="2" id="KW-0677">Repeat</keyword>
<dbReference type="Proteomes" id="UP000003704">
    <property type="component" value="Unassembled WGS sequence"/>
</dbReference>
<dbReference type="AlphaFoldDB" id="I8TBT8"/>
<dbReference type="EMBL" id="AKGD01000001">
    <property type="protein sequence ID" value="EIT71355.1"/>
    <property type="molecule type" value="Genomic_DNA"/>
</dbReference>
<dbReference type="SMART" id="SM00255">
    <property type="entry name" value="TIR"/>
    <property type="match status" value="1"/>
</dbReference>
<dbReference type="Gene3D" id="2.130.10.10">
    <property type="entry name" value="YVTN repeat-like/Quinoprotein amine dehydrogenase"/>
    <property type="match status" value="3"/>
</dbReference>
<dbReference type="PATRIC" id="fig|1172194.4.peg.1436"/>
<evidence type="ECO:0000313" key="6">
    <source>
        <dbReference type="EMBL" id="EIT71355.1"/>
    </source>
</evidence>
<dbReference type="STRING" id="1172194.WQQ_14920"/>
<sequence>MSSQPQDPRRYWAFISYSHHDSHAAIRLHRRLEAYRVPRHLVGRSTASGAVPKRLQPIFRDRDELPSSAELGGVIRQALSESRHLIVICSPSAAASRWVDEEIRLFKAMGGGDRILALIVDGEPHAADPSRECFPPALLESEPIAADLRKSGDGPFLARMKLLAGLLGLGLDELVRRERRRQREQSLIRGGVLAVFALLIVVAMTVQRRDFDQREQLEYRRQLVEHGRRELLAESPMRAAVYLAEAYRRGEDSLALRYMLQRAMQPIDALRQVLNSNGVPWRSFLTEDDALLTVVGQDGWIDVWSLEQGRRLAHIEDAAIAARNFVKREEPALSHDRRLLSVAVVNSKTLQGHRTVWSIQDQRRLLDVAVDPFDPASVQPFGPDGELLAIAPGGKPRLWSIADGAFRSIDVDGEVTLSTFDRSGRWMAFGKRSGEVELRSRQPGGRSLRLRGLSRPVVLMVFDDDSGRLLAAGEDGSVRGWTLPNGELVFASGHSQQVTFLDFSRDRERFLTAAADGLRIWRSRDGSLLYSGASPDSKPFSLGPDGAQFAQIVPGGAQVVDVQTNESLLRLEGNILNVLLSNRGRQLLTVNASGQIARWRADQRPLGQRWHGDRPESSRVFWRNSVDFALLPDGRIVSGGLDGRPRIWRGSALEPLASLDPLGDAISRVSASADGERVAVSTISGVIEVWNPQTQERLRRFELPGRFISNLRLSPDGRHLFAADRGNTGHLWNVDSGEHRAQYVMDSRFALDISGDSRWLAIPVQRRTLVIDLLTLESRLEEPLVGDAEESPEIGCLRFAPDGRALVAMASESDEVGWISLHSPQRYHMHLPDAGGCFAAKFSPDGQRILLLDQARTSAAIWEPAQGRIGDLAGHTKSVFDADWSPDGRFLVTGGSDGQIKLWDAQSLLLIDDIGSHMGAISTISFSPDGRTLYSSGVDDGRLQAWPFGLENRTAGEIAGRVNCVSPWTLENNALLPKSVDLQRCLEP</sequence>
<evidence type="ECO:0000256" key="3">
    <source>
        <dbReference type="PROSITE-ProRule" id="PRU00221"/>
    </source>
</evidence>
<proteinExistence type="predicted"/>
<evidence type="ECO:0000256" key="2">
    <source>
        <dbReference type="ARBA" id="ARBA00022737"/>
    </source>
</evidence>
<evidence type="ECO:0000256" key="4">
    <source>
        <dbReference type="SAM" id="Phobius"/>
    </source>
</evidence>
<feature type="repeat" description="WD" evidence="3">
    <location>
        <begin position="450"/>
        <end position="491"/>
    </location>
</feature>
<dbReference type="PROSITE" id="PS50082">
    <property type="entry name" value="WD_REPEATS_2"/>
    <property type="match status" value="3"/>
</dbReference>
<dbReference type="Gene3D" id="3.40.50.10140">
    <property type="entry name" value="Toll/interleukin-1 receptor homology (TIR) domain"/>
    <property type="match status" value="1"/>
</dbReference>
<reference evidence="6 7" key="1">
    <citation type="journal article" date="2012" name="J. Bacteriol.">
        <title>Genome Sequence of n-Alkane-Degrading Hydrocarboniphaga effusa Strain AP103T (ATCC BAA-332T).</title>
        <authorList>
            <person name="Chang H.K."/>
            <person name="Zylstra G.J."/>
            <person name="Chae J.C."/>
        </authorList>
    </citation>
    <scope>NUCLEOTIDE SEQUENCE [LARGE SCALE GENOMIC DNA]</scope>
    <source>
        <strain evidence="6 7">AP103</strain>
    </source>
</reference>
<comment type="caution">
    <text evidence="6">The sequence shown here is derived from an EMBL/GenBank/DDBJ whole genome shotgun (WGS) entry which is preliminary data.</text>
</comment>
<feature type="repeat" description="WD" evidence="3">
    <location>
        <begin position="914"/>
        <end position="946"/>
    </location>
</feature>
<dbReference type="RefSeq" id="WP_007184444.1">
    <property type="nucleotide sequence ID" value="NZ_AKGD01000001.1"/>
</dbReference>
<dbReference type="PROSITE" id="PS50294">
    <property type="entry name" value="WD_REPEATS_REGION"/>
    <property type="match status" value="1"/>
</dbReference>